<name>A0AAD9AL92_9PEZI</name>
<feature type="region of interest" description="Disordered" evidence="1">
    <location>
        <begin position="85"/>
        <end position="127"/>
    </location>
</feature>
<organism evidence="2 3">
    <name type="scientific">Colletotrichum chrysophilum</name>
    <dbReference type="NCBI Taxonomy" id="1836956"/>
    <lineage>
        <taxon>Eukaryota</taxon>
        <taxon>Fungi</taxon>
        <taxon>Dikarya</taxon>
        <taxon>Ascomycota</taxon>
        <taxon>Pezizomycotina</taxon>
        <taxon>Sordariomycetes</taxon>
        <taxon>Hypocreomycetidae</taxon>
        <taxon>Glomerellales</taxon>
        <taxon>Glomerellaceae</taxon>
        <taxon>Colletotrichum</taxon>
        <taxon>Colletotrichum gloeosporioides species complex</taxon>
    </lineage>
</organism>
<protein>
    <submittedName>
        <fullName evidence="2">Uncharacterized protein</fullName>
    </submittedName>
</protein>
<evidence type="ECO:0000256" key="1">
    <source>
        <dbReference type="SAM" id="MobiDB-lite"/>
    </source>
</evidence>
<dbReference type="Proteomes" id="UP001243330">
    <property type="component" value="Unassembled WGS sequence"/>
</dbReference>
<evidence type="ECO:0000313" key="3">
    <source>
        <dbReference type="Proteomes" id="UP001243330"/>
    </source>
</evidence>
<accession>A0AAD9AL92</accession>
<dbReference type="EMBL" id="JAQOWY010000136">
    <property type="protein sequence ID" value="KAK1849747.1"/>
    <property type="molecule type" value="Genomic_DNA"/>
</dbReference>
<comment type="caution">
    <text evidence="2">The sequence shown here is derived from an EMBL/GenBank/DDBJ whole genome shotgun (WGS) entry which is preliminary data.</text>
</comment>
<dbReference type="AlphaFoldDB" id="A0AAD9AL92"/>
<reference evidence="2" key="1">
    <citation type="submission" date="2023-01" db="EMBL/GenBank/DDBJ databases">
        <title>Colletotrichum chrysophilum M932 genome sequence.</title>
        <authorList>
            <person name="Baroncelli R."/>
        </authorList>
    </citation>
    <scope>NUCLEOTIDE SEQUENCE</scope>
    <source>
        <strain evidence="2">M932</strain>
    </source>
</reference>
<proteinExistence type="predicted"/>
<gene>
    <name evidence="2" type="ORF">CCHR01_07648</name>
</gene>
<evidence type="ECO:0000313" key="2">
    <source>
        <dbReference type="EMBL" id="KAK1849747.1"/>
    </source>
</evidence>
<sequence>MTIVGIGAREGQENKAIVGSTVRNCANPPRLRQENLFVSVWTEDIGNRRVSKGGGALAVAPRTGEEWKTDDVTRGGNGRWNAFLGVDESGENEGDEERLSRQNPEADGGDGCGKHRPTATAAINEDRYPRRKDGTLMAVNAIWLR</sequence>
<keyword evidence="3" id="KW-1185">Reference proteome</keyword>